<dbReference type="STRING" id="1300341.I595_492"/>
<dbReference type="InterPro" id="IPR025345">
    <property type="entry name" value="DUF4249"/>
</dbReference>
<reference evidence="1 2" key="1">
    <citation type="submission" date="2015-09" db="EMBL/GenBank/DDBJ databases">
        <title>Genome sequence of the marine flavobacterium Croceitalea dokdonensis DOKDO 023 that contains proton- and sodium-pumping rhodopsins.</title>
        <authorList>
            <person name="Kwon S.-K."/>
            <person name="Lee H.K."/>
            <person name="Kwak M.-J."/>
            <person name="Kim J.F."/>
        </authorList>
    </citation>
    <scope>NUCLEOTIDE SEQUENCE [LARGE SCALE GENOMIC DNA]</scope>
    <source>
        <strain evidence="1 2">DOKDO 023</strain>
    </source>
</reference>
<evidence type="ECO:0000313" key="2">
    <source>
        <dbReference type="Proteomes" id="UP000050280"/>
    </source>
</evidence>
<sequence length="427" mass="47242">MKRIFLYIVSCSWFFGCVEAFDPVDIVDVLDGALVVDARLHDGAMEQDIFLTRTFNLSDSGPLPETGALVKLMPSDGATIEFAEQENGRYTSVVPLDLQSGKSYQLQIITKDGVQYLSDSTIMPPKAPMNGIRAERRLNGFETDGVAILVDTEVPLDGQAYFRFEFEETYRIIAPDPNPFDWDQIDYDINDGDGWEVTVAPRNGLVHICYGNNSSNSIVLASTEGLTTNTLKDFQVRFIASTNYALSHRYSILVRQYHHDGNAASFFGSLQDFSSVESVFSNVQTGRLEGNIRVQNSSVAQVFGYFELSSVSVKRLFFNHDDIFPGEEKPEYLINCSTGLPPLYPEGFHITPAPSGDGFVVDGNGNSPLIEGILAGLYAYHAENEDYEEWLQTEGLGGAAPFLVKPKGCVDCTVFGGTQPPEFWIEE</sequence>
<name>A0A0P7AZB3_9FLAO</name>
<evidence type="ECO:0008006" key="3">
    <source>
        <dbReference type="Google" id="ProtNLM"/>
    </source>
</evidence>
<dbReference type="PATRIC" id="fig|1300341.3.peg.489"/>
<comment type="caution">
    <text evidence="1">The sequence shown here is derived from an EMBL/GenBank/DDBJ whole genome shotgun (WGS) entry which is preliminary data.</text>
</comment>
<dbReference type="Proteomes" id="UP000050280">
    <property type="component" value="Unassembled WGS sequence"/>
</dbReference>
<dbReference type="EMBL" id="LDJX01000001">
    <property type="protein sequence ID" value="KPM33589.1"/>
    <property type="molecule type" value="Genomic_DNA"/>
</dbReference>
<accession>A0A0P7AZB3</accession>
<keyword evidence="2" id="KW-1185">Reference proteome</keyword>
<gene>
    <name evidence="1" type="ORF">I595_492</name>
</gene>
<organism evidence="1 2">
    <name type="scientific">Croceitalea dokdonensis DOKDO 023</name>
    <dbReference type="NCBI Taxonomy" id="1300341"/>
    <lineage>
        <taxon>Bacteria</taxon>
        <taxon>Pseudomonadati</taxon>
        <taxon>Bacteroidota</taxon>
        <taxon>Flavobacteriia</taxon>
        <taxon>Flavobacteriales</taxon>
        <taxon>Flavobacteriaceae</taxon>
        <taxon>Croceitalea</taxon>
    </lineage>
</organism>
<dbReference type="RefSeq" id="WP_083467463.1">
    <property type="nucleotide sequence ID" value="NZ_LDJX01000001.1"/>
</dbReference>
<dbReference type="PROSITE" id="PS51257">
    <property type="entry name" value="PROKAR_LIPOPROTEIN"/>
    <property type="match status" value="1"/>
</dbReference>
<evidence type="ECO:0000313" key="1">
    <source>
        <dbReference type="EMBL" id="KPM33589.1"/>
    </source>
</evidence>
<proteinExistence type="predicted"/>
<protein>
    <recommendedName>
        <fullName evidence="3">Lipoprotein</fullName>
    </recommendedName>
</protein>
<dbReference type="AlphaFoldDB" id="A0A0P7AZB3"/>
<dbReference type="Pfam" id="PF14054">
    <property type="entry name" value="DUF4249"/>
    <property type="match status" value="1"/>
</dbReference>
<dbReference type="OrthoDB" id="1062680at2"/>